<dbReference type="InterPro" id="IPR003020">
    <property type="entry name" value="HCO3_transpt_euk"/>
</dbReference>
<evidence type="ECO:0000313" key="9">
    <source>
        <dbReference type="EMBL" id="PKH47747.1"/>
    </source>
</evidence>
<dbReference type="PANTHER" id="PTHR11453:SF40">
    <property type="entry name" value="BORON TRANSPORTER 4-RELATED"/>
    <property type="match status" value="1"/>
</dbReference>
<organism evidence="9 10">
    <name type="scientific">Punica granatum</name>
    <name type="common">Pomegranate</name>
    <dbReference type="NCBI Taxonomy" id="22663"/>
    <lineage>
        <taxon>Eukaryota</taxon>
        <taxon>Viridiplantae</taxon>
        <taxon>Streptophyta</taxon>
        <taxon>Embryophyta</taxon>
        <taxon>Tracheophyta</taxon>
        <taxon>Spermatophyta</taxon>
        <taxon>Magnoliopsida</taxon>
        <taxon>eudicotyledons</taxon>
        <taxon>Gunneridae</taxon>
        <taxon>Pentapetalae</taxon>
        <taxon>rosids</taxon>
        <taxon>malvids</taxon>
        <taxon>Myrtales</taxon>
        <taxon>Lythraceae</taxon>
        <taxon>Punica</taxon>
    </lineage>
</organism>
<evidence type="ECO:0000256" key="5">
    <source>
        <dbReference type="ARBA" id="ARBA00023136"/>
    </source>
</evidence>
<evidence type="ECO:0000256" key="3">
    <source>
        <dbReference type="ARBA" id="ARBA00022692"/>
    </source>
</evidence>
<dbReference type="GO" id="GO:0005886">
    <property type="term" value="C:plasma membrane"/>
    <property type="evidence" value="ECO:0007669"/>
    <property type="project" value="TreeGrafter"/>
</dbReference>
<evidence type="ECO:0000256" key="4">
    <source>
        <dbReference type="ARBA" id="ARBA00022989"/>
    </source>
</evidence>
<proteinExistence type="inferred from homology"/>
<comment type="similarity">
    <text evidence="2">Belongs to the anion exchanger (TC 2.A.31.3) family.</text>
</comment>
<evidence type="ECO:0000256" key="2">
    <source>
        <dbReference type="ARBA" id="ARBA00006262"/>
    </source>
</evidence>
<evidence type="ECO:0000256" key="6">
    <source>
        <dbReference type="SAM" id="MobiDB-lite"/>
    </source>
</evidence>
<evidence type="ECO:0000256" key="1">
    <source>
        <dbReference type="ARBA" id="ARBA00004141"/>
    </source>
</evidence>
<gene>
    <name evidence="9" type="ORF">CRG98_050451</name>
</gene>
<keyword evidence="5 7" id="KW-0472">Membrane</keyword>
<protein>
    <recommendedName>
        <fullName evidence="8">Bicarbonate transporter-like transmembrane domain-containing protein</fullName>
    </recommendedName>
</protein>
<comment type="subcellular location">
    <subcellularLocation>
        <location evidence="1">Membrane</location>
        <topology evidence="1">Multi-pass membrane protein</topology>
    </subcellularLocation>
</comment>
<dbReference type="GO" id="GO:0050801">
    <property type="term" value="P:monoatomic ion homeostasis"/>
    <property type="evidence" value="ECO:0007669"/>
    <property type="project" value="TreeGrafter"/>
</dbReference>
<feature type="transmembrane region" description="Helical" evidence="7">
    <location>
        <begin position="31"/>
        <end position="60"/>
    </location>
</feature>
<dbReference type="PANTHER" id="PTHR11453">
    <property type="entry name" value="ANION EXCHANGE PROTEIN"/>
    <property type="match status" value="1"/>
</dbReference>
<dbReference type="InterPro" id="IPR011531">
    <property type="entry name" value="HCO3_transpt-like_TM_dom"/>
</dbReference>
<dbReference type="AlphaFoldDB" id="A0A2I0GBH4"/>
<keyword evidence="4 7" id="KW-1133">Transmembrane helix</keyword>
<dbReference type="STRING" id="22663.A0A2I0GBH4"/>
<feature type="region of interest" description="Disordered" evidence="6">
    <location>
        <begin position="127"/>
        <end position="156"/>
    </location>
</feature>
<comment type="caution">
    <text evidence="9">The sequence shown here is derived from an EMBL/GenBank/DDBJ whole genome shotgun (WGS) entry which is preliminary data.</text>
</comment>
<feature type="non-terminal residue" evidence="9">
    <location>
        <position position="1"/>
    </location>
</feature>
<feature type="region of interest" description="Disordered" evidence="6">
    <location>
        <begin position="94"/>
        <end position="113"/>
    </location>
</feature>
<dbReference type="GO" id="GO:0005452">
    <property type="term" value="F:solute:inorganic anion antiporter activity"/>
    <property type="evidence" value="ECO:0007669"/>
    <property type="project" value="InterPro"/>
</dbReference>
<dbReference type="Pfam" id="PF00955">
    <property type="entry name" value="HCO3_cotransp"/>
    <property type="match status" value="1"/>
</dbReference>
<reference evidence="9 10" key="1">
    <citation type="submission" date="2017-11" db="EMBL/GenBank/DDBJ databases">
        <title>De-novo sequencing of pomegranate (Punica granatum L.) genome.</title>
        <authorList>
            <person name="Akparov Z."/>
            <person name="Amiraslanov A."/>
            <person name="Hajiyeva S."/>
            <person name="Abbasov M."/>
            <person name="Kaur K."/>
            <person name="Hamwieh A."/>
            <person name="Solovyev V."/>
            <person name="Salamov A."/>
            <person name="Braich B."/>
            <person name="Kosarev P."/>
            <person name="Mahmoud A."/>
            <person name="Hajiyev E."/>
            <person name="Babayeva S."/>
            <person name="Izzatullayeva V."/>
            <person name="Mammadov A."/>
            <person name="Mammadov A."/>
            <person name="Sharifova S."/>
            <person name="Ojaghi J."/>
            <person name="Eynullazada K."/>
            <person name="Bayramov B."/>
            <person name="Abdulazimova A."/>
            <person name="Shahmuradov I."/>
        </authorList>
    </citation>
    <scope>NUCLEOTIDE SEQUENCE [LARGE SCALE GENOMIC DNA]</scope>
    <source>
        <strain evidence="10">cv. AG2017</strain>
        <tissue evidence="9">Leaf</tissue>
    </source>
</reference>
<name>A0A2I0GBH4_PUNGR</name>
<sequence>VAIYRVFERAHASFVESVPFKYIAAFTLFQFVYLLLCFGITWIPIAGILFPLPFFILIAIRQHVLPKLFSPYHLQELDAAEYEEIARNPELSLSLSRREKEAPESGGGMEGRIQVCDAETLDELTTSRGELKVRTSSFGDHRSDQQVRPEEIIPED</sequence>
<evidence type="ECO:0000313" key="10">
    <source>
        <dbReference type="Proteomes" id="UP000233551"/>
    </source>
</evidence>
<dbReference type="GO" id="GO:0006820">
    <property type="term" value="P:monoatomic anion transport"/>
    <property type="evidence" value="ECO:0007669"/>
    <property type="project" value="InterPro"/>
</dbReference>
<dbReference type="EMBL" id="PGOL01045299">
    <property type="protein sequence ID" value="PKH47747.1"/>
    <property type="molecule type" value="Genomic_DNA"/>
</dbReference>
<keyword evidence="3 7" id="KW-0812">Transmembrane</keyword>
<evidence type="ECO:0000259" key="8">
    <source>
        <dbReference type="Pfam" id="PF00955"/>
    </source>
</evidence>
<dbReference type="Proteomes" id="UP000233551">
    <property type="component" value="Unassembled WGS sequence"/>
</dbReference>
<feature type="compositionally biased region" description="Basic and acidic residues" evidence="6">
    <location>
        <begin position="129"/>
        <end position="156"/>
    </location>
</feature>
<keyword evidence="10" id="KW-1185">Reference proteome</keyword>
<accession>A0A2I0GBH4</accession>
<evidence type="ECO:0000256" key="7">
    <source>
        <dbReference type="SAM" id="Phobius"/>
    </source>
</evidence>
<feature type="domain" description="Bicarbonate transporter-like transmembrane" evidence="8">
    <location>
        <begin position="10"/>
        <end position="80"/>
    </location>
</feature>